<proteinExistence type="inferred from homology"/>
<evidence type="ECO:0000256" key="2">
    <source>
        <dbReference type="ARBA" id="ARBA00022679"/>
    </source>
</evidence>
<dbReference type="InterPro" id="IPR011004">
    <property type="entry name" value="Trimer_LpxA-like_sf"/>
</dbReference>
<dbReference type="InterPro" id="IPR051159">
    <property type="entry name" value="Hexapeptide_acetyltransf"/>
</dbReference>
<organism evidence="4 5">
    <name type="scientific">Pseudoclavibacter helvolus</name>
    <dbReference type="NCBI Taxonomy" id="255205"/>
    <lineage>
        <taxon>Bacteria</taxon>
        <taxon>Bacillati</taxon>
        <taxon>Actinomycetota</taxon>
        <taxon>Actinomycetes</taxon>
        <taxon>Micrococcales</taxon>
        <taxon>Microbacteriaceae</taxon>
        <taxon>Pseudoclavibacter</taxon>
    </lineage>
</organism>
<dbReference type="PANTHER" id="PTHR23416:SF23">
    <property type="entry name" value="ACETYLTRANSFERASE C18B11.09C-RELATED"/>
    <property type="match status" value="1"/>
</dbReference>
<keyword evidence="2 4" id="KW-0808">Transferase</keyword>
<dbReference type="CDD" id="cd04647">
    <property type="entry name" value="LbH_MAT_like"/>
    <property type="match status" value="1"/>
</dbReference>
<accession>A0A7W4YFN2</accession>
<dbReference type="GO" id="GO:0005829">
    <property type="term" value="C:cytosol"/>
    <property type="evidence" value="ECO:0007669"/>
    <property type="project" value="TreeGrafter"/>
</dbReference>
<comment type="similarity">
    <text evidence="1">Belongs to the transferase hexapeptide repeat family.</text>
</comment>
<dbReference type="PROSITE" id="PS00101">
    <property type="entry name" value="HEXAPEP_TRANSFERASES"/>
    <property type="match status" value="1"/>
</dbReference>
<dbReference type="RefSeq" id="WP_183625632.1">
    <property type="nucleotide sequence ID" value="NZ_JACHWJ010000004.1"/>
</dbReference>
<dbReference type="SUPFAM" id="SSF51161">
    <property type="entry name" value="Trimeric LpxA-like enzymes"/>
    <property type="match status" value="1"/>
</dbReference>
<evidence type="ECO:0000256" key="3">
    <source>
        <dbReference type="ARBA" id="ARBA00022737"/>
    </source>
</evidence>
<name>A0A7W4YFN2_9MICO</name>
<dbReference type="Gene3D" id="2.160.10.10">
    <property type="entry name" value="Hexapeptide repeat proteins"/>
    <property type="match status" value="1"/>
</dbReference>
<reference evidence="4 5" key="1">
    <citation type="submission" date="2020-08" db="EMBL/GenBank/DDBJ databases">
        <title>Sequencing the genomes of 1000 actinobacteria strains.</title>
        <authorList>
            <person name="Klenk H.-P."/>
        </authorList>
    </citation>
    <scope>NUCLEOTIDE SEQUENCE [LARGE SCALE GENOMIC DNA]</scope>
    <source>
        <strain evidence="4 5">DSM 20419</strain>
    </source>
</reference>
<dbReference type="EMBL" id="JACHWJ010000004">
    <property type="protein sequence ID" value="MBB2958502.1"/>
    <property type="molecule type" value="Genomic_DNA"/>
</dbReference>
<keyword evidence="5" id="KW-1185">Reference proteome</keyword>
<dbReference type="PANTHER" id="PTHR23416">
    <property type="entry name" value="SIALIC ACID SYNTHASE-RELATED"/>
    <property type="match status" value="1"/>
</dbReference>
<dbReference type="Pfam" id="PF14602">
    <property type="entry name" value="Hexapep_2"/>
    <property type="match status" value="2"/>
</dbReference>
<dbReference type="GO" id="GO:0008374">
    <property type="term" value="F:O-acyltransferase activity"/>
    <property type="evidence" value="ECO:0007669"/>
    <property type="project" value="TreeGrafter"/>
</dbReference>
<sequence length="185" mass="18808">MNIARFLTEAPPSIRWRIGVAASRLVFSKAFAAFGAGSVIVKPLRLRGVERIRIGRDCAIYEGSWLEAEQGASIAIGDRVYMGHDVHVHAVGGVTIGPGCLLADGVLVSSGGHDMSDDKSLVPGAPISIGANCFIGQRAIVVAGVTIGDGAIIGAGAVVTRDVPAGATAAGVPARIVSPDPSTTQ</sequence>
<dbReference type="InterPro" id="IPR001451">
    <property type="entry name" value="Hexapep"/>
</dbReference>
<keyword evidence="3" id="KW-0677">Repeat</keyword>
<gene>
    <name evidence="4" type="ORF">FHX72_002648</name>
</gene>
<comment type="caution">
    <text evidence="4">The sequence shown here is derived from an EMBL/GenBank/DDBJ whole genome shotgun (WGS) entry which is preliminary data.</text>
</comment>
<dbReference type="AlphaFoldDB" id="A0A7W4YFN2"/>
<evidence type="ECO:0000256" key="1">
    <source>
        <dbReference type="ARBA" id="ARBA00007274"/>
    </source>
</evidence>
<protein>
    <submittedName>
        <fullName evidence="4">Acetyltransferase-like isoleucine patch superfamily enzyme</fullName>
    </submittedName>
</protein>
<dbReference type="Proteomes" id="UP000545286">
    <property type="component" value="Unassembled WGS sequence"/>
</dbReference>
<dbReference type="InterPro" id="IPR018357">
    <property type="entry name" value="Hexapep_transf_CS"/>
</dbReference>
<evidence type="ECO:0000313" key="5">
    <source>
        <dbReference type="Proteomes" id="UP000545286"/>
    </source>
</evidence>
<evidence type="ECO:0000313" key="4">
    <source>
        <dbReference type="EMBL" id="MBB2958502.1"/>
    </source>
</evidence>